<proteinExistence type="predicted"/>
<sequence>MSTIHRAKRCTVSDLTVTPEKWDSYPVLDRSTIRSSHFKDLSSSTCIKRSSLDRVTVQSDGKSSYLKHSSLTDSLINDSNMKFGKISGSSFIAVAQAKWLRTRNSSFTHIKKIKQIKCEDSSIRNTTALKLSSLKRSVITDSNVIKRSVLEDVGMRASSVQRSELKNCDITDCDISGTNFSGMTLKYGVWKNGELVGRTGGREVVIVSRAADIPPQEKGSTTKECEPPKLQTALMDATRDPMDGGKGTSHEIDAQSTDSSVADSAPDDPSDDSRELYPNVPPPPYKA</sequence>
<feature type="compositionally biased region" description="Basic and acidic residues" evidence="1">
    <location>
        <begin position="237"/>
        <end position="253"/>
    </location>
</feature>
<evidence type="ECO:0000313" key="3">
    <source>
        <dbReference type="Proteomes" id="UP000243515"/>
    </source>
</evidence>
<dbReference type="OrthoDB" id="4187970at2759"/>
<dbReference type="AlphaFoldDB" id="A0A232LMA4"/>
<name>A0A232LMA4_9EURO</name>
<gene>
    <name evidence="2" type="ORF">Egran_06951</name>
</gene>
<keyword evidence="3" id="KW-1185">Reference proteome</keyword>
<organism evidence="2 3">
    <name type="scientific">Elaphomyces granulatus</name>
    <dbReference type="NCBI Taxonomy" id="519963"/>
    <lineage>
        <taxon>Eukaryota</taxon>
        <taxon>Fungi</taxon>
        <taxon>Dikarya</taxon>
        <taxon>Ascomycota</taxon>
        <taxon>Pezizomycotina</taxon>
        <taxon>Eurotiomycetes</taxon>
        <taxon>Eurotiomycetidae</taxon>
        <taxon>Eurotiales</taxon>
        <taxon>Elaphomycetaceae</taxon>
        <taxon>Elaphomyces</taxon>
    </lineage>
</organism>
<dbReference type="SUPFAM" id="SSF141571">
    <property type="entry name" value="Pentapeptide repeat-like"/>
    <property type="match status" value="1"/>
</dbReference>
<dbReference type="Gene3D" id="2.160.20.80">
    <property type="entry name" value="E3 ubiquitin-protein ligase SopA"/>
    <property type="match status" value="1"/>
</dbReference>
<evidence type="ECO:0000313" key="2">
    <source>
        <dbReference type="EMBL" id="OXV05281.1"/>
    </source>
</evidence>
<reference evidence="2 3" key="1">
    <citation type="journal article" date="2015" name="Environ. Microbiol.">
        <title>Metagenome sequence of Elaphomyces granulatus from sporocarp tissue reveals Ascomycota ectomycorrhizal fingerprints of genome expansion and a Proteobacteria-rich microbiome.</title>
        <authorList>
            <person name="Quandt C.A."/>
            <person name="Kohler A."/>
            <person name="Hesse C.N."/>
            <person name="Sharpton T.J."/>
            <person name="Martin F."/>
            <person name="Spatafora J.W."/>
        </authorList>
    </citation>
    <scope>NUCLEOTIDE SEQUENCE [LARGE SCALE GENOMIC DNA]</scope>
    <source>
        <strain evidence="2 3">OSC145934</strain>
    </source>
</reference>
<evidence type="ECO:0000256" key="1">
    <source>
        <dbReference type="SAM" id="MobiDB-lite"/>
    </source>
</evidence>
<accession>A0A232LMA4</accession>
<dbReference type="EMBL" id="NPHW01007255">
    <property type="protein sequence ID" value="OXV05281.1"/>
    <property type="molecule type" value="Genomic_DNA"/>
</dbReference>
<dbReference type="Proteomes" id="UP000243515">
    <property type="component" value="Unassembled WGS sequence"/>
</dbReference>
<protein>
    <submittedName>
        <fullName evidence="2">Uncharacterized protein</fullName>
    </submittedName>
</protein>
<comment type="caution">
    <text evidence="2">The sequence shown here is derived from an EMBL/GenBank/DDBJ whole genome shotgun (WGS) entry which is preliminary data.</text>
</comment>
<feature type="region of interest" description="Disordered" evidence="1">
    <location>
        <begin position="210"/>
        <end position="287"/>
    </location>
</feature>